<dbReference type="Pfam" id="PF13567">
    <property type="entry name" value="DUF4131"/>
    <property type="match status" value="1"/>
</dbReference>
<feature type="transmembrane region" description="Helical" evidence="6">
    <location>
        <begin position="510"/>
        <end position="528"/>
    </location>
</feature>
<dbReference type="InterPro" id="IPR004477">
    <property type="entry name" value="ComEC_N"/>
</dbReference>
<dbReference type="Proteomes" id="UP001177120">
    <property type="component" value="Unassembled WGS sequence"/>
</dbReference>
<evidence type="ECO:0000259" key="7">
    <source>
        <dbReference type="SMART" id="SM00849"/>
    </source>
</evidence>
<feature type="transmembrane region" description="Helical" evidence="6">
    <location>
        <begin position="259"/>
        <end position="278"/>
    </location>
</feature>
<evidence type="ECO:0000256" key="5">
    <source>
        <dbReference type="ARBA" id="ARBA00023136"/>
    </source>
</evidence>
<dbReference type="CDD" id="cd07731">
    <property type="entry name" value="ComA-like_MBL-fold"/>
    <property type="match status" value="1"/>
</dbReference>
<keyword evidence="2" id="KW-1003">Cell membrane</keyword>
<evidence type="ECO:0000256" key="6">
    <source>
        <dbReference type="SAM" id="Phobius"/>
    </source>
</evidence>
<dbReference type="NCBIfam" id="TIGR00361">
    <property type="entry name" value="ComEC_Rec2"/>
    <property type="match status" value="1"/>
</dbReference>
<feature type="transmembrane region" description="Helical" evidence="6">
    <location>
        <begin position="480"/>
        <end position="498"/>
    </location>
</feature>
<feature type="transmembrane region" description="Helical" evidence="6">
    <location>
        <begin position="354"/>
        <end position="374"/>
    </location>
</feature>
<evidence type="ECO:0000256" key="1">
    <source>
        <dbReference type="ARBA" id="ARBA00004651"/>
    </source>
</evidence>
<dbReference type="Pfam" id="PF00753">
    <property type="entry name" value="Lactamase_B"/>
    <property type="match status" value="1"/>
</dbReference>
<dbReference type="PANTHER" id="PTHR30619:SF1">
    <property type="entry name" value="RECOMBINATION PROTEIN 2"/>
    <property type="match status" value="1"/>
</dbReference>
<keyword evidence="3 6" id="KW-0812">Transmembrane</keyword>
<evidence type="ECO:0000313" key="9">
    <source>
        <dbReference type="Proteomes" id="UP001177120"/>
    </source>
</evidence>
<feature type="domain" description="Metallo-beta-lactamase" evidence="7">
    <location>
        <begin position="542"/>
        <end position="756"/>
    </location>
</feature>
<protein>
    <submittedName>
        <fullName evidence="8">DNA internalization-related competence protein ComEC/Rec2</fullName>
    </submittedName>
</protein>
<keyword evidence="9" id="KW-1185">Reference proteome</keyword>
<evidence type="ECO:0000256" key="3">
    <source>
        <dbReference type="ARBA" id="ARBA00022692"/>
    </source>
</evidence>
<evidence type="ECO:0000256" key="4">
    <source>
        <dbReference type="ARBA" id="ARBA00022989"/>
    </source>
</evidence>
<name>A0ABS2WGM5_9BACL</name>
<gene>
    <name evidence="8" type="ORF">JQC72_03480</name>
</gene>
<dbReference type="PANTHER" id="PTHR30619">
    <property type="entry name" value="DNA INTERNALIZATION/COMPETENCE PROTEIN COMEC/REC2"/>
    <property type="match status" value="1"/>
</dbReference>
<proteinExistence type="predicted"/>
<organism evidence="8 9">
    <name type="scientific">Polycladomyces zharkentensis</name>
    <dbReference type="NCBI Taxonomy" id="2807616"/>
    <lineage>
        <taxon>Bacteria</taxon>
        <taxon>Bacillati</taxon>
        <taxon>Bacillota</taxon>
        <taxon>Bacilli</taxon>
        <taxon>Bacillales</taxon>
        <taxon>Thermoactinomycetaceae</taxon>
        <taxon>Polycladomyces</taxon>
    </lineage>
</organism>
<feature type="transmembrane region" description="Helical" evidence="6">
    <location>
        <begin position="7"/>
        <end position="23"/>
    </location>
</feature>
<feature type="transmembrane region" description="Helical" evidence="6">
    <location>
        <begin position="298"/>
        <end position="325"/>
    </location>
</feature>
<dbReference type="InterPro" id="IPR036866">
    <property type="entry name" value="RibonucZ/Hydroxyglut_hydro"/>
</dbReference>
<sequence length="806" mass="90267">MKAPVSWLAGGWMGGIGVALAWGSGYGGWWLFGAVVVGMGGGWVCLWRWRMWTATCTLLSFFVGAAYTSWVDARNVSSIDDRLADHVGIKMYGVIQSAPEVDGDQLTCMVKVRWIEVDGAVRRLEDEKVWFRLRVQSPTELRTIRDWTSGTRLSVDGVRLTRPEPARNPGGFDARSFYRRQFVHWIASTDGLHGVSAEQPPPWHVFAWADRIRQSGGETLAQLYPAEISGLIRGLVLGERKAVPEEVDRLFAQWGLTHLLAISGMNVAVFVAGVYGLLTRLRLTREVAGGLTMVSLPIFAWVTGAEASVVRACMMAGFTLVAAVFGKWHDRLSFLFLAGWMMLLWNPYQLLEAGFQLTCLITLGLLLAVEPLSGRFPLPWKRGNQLLAVTLIAHLVSFPVMIVYFYAFPTGSWWVNLWVVPIVGSVVFPLALLSLMLGWIAPVLGAVPAWVCTWVTKGLLWLLERFSAGPGMLTSWSPPSWIWCAAYAAVCVYALYAWTGNALYPRRHRWCSLALLTGLIFYSYHPFYGGMEARITFLDVGQGDCAVIETPKGQVIVVDGGGMPSFPQKSWQRRQYSYDVGENTVVPYLRFRGIRQIDYLIMTHGDTDHIGGLQTVAEQFPVRFVLRNPHPPRTETERKLVRTLIEQGARTVTPSPGTAWTLEPGVAWQFLHPDPAHLATDERTNNDSIVFLLQIQRFRLLMTGDIEQEAEADLMGKWRFPPVDVLKVAHHGSRTSTGESWLAQVRPGFAVISVGRHNRFGHPAPEVIRRLQSHRIRVYRTDRHGAVTIRIRPAGWTVETMMSEAR</sequence>
<dbReference type="NCBIfam" id="TIGR00360">
    <property type="entry name" value="ComEC_N-term"/>
    <property type="match status" value="1"/>
</dbReference>
<comment type="subcellular location">
    <subcellularLocation>
        <location evidence="1">Cell membrane</location>
        <topology evidence="1">Multi-pass membrane protein</topology>
    </subcellularLocation>
</comment>
<evidence type="ECO:0000256" key="2">
    <source>
        <dbReference type="ARBA" id="ARBA00022475"/>
    </source>
</evidence>
<dbReference type="SMART" id="SM00849">
    <property type="entry name" value="Lactamase_B"/>
    <property type="match status" value="1"/>
</dbReference>
<comment type="caution">
    <text evidence="8">The sequence shown here is derived from an EMBL/GenBank/DDBJ whole genome shotgun (WGS) entry which is preliminary data.</text>
</comment>
<feature type="transmembrane region" description="Helical" evidence="6">
    <location>
        <begin position="386"/>
        <end position="407"/>
    </location>
</feature>
<dbReference type="InterPro" id="IPR001279">
    <property type="entry name" value="Metallo-B-lactamas"/>
</dbReference>
<dbReference type="InterPro" id="IPR004797">
    <property type="entry name" value="Competence_ComEC/Rec2"/>
</dbReference>
<dbReference type="InterPro" id="IPR052159">
    <property type="entry name" value="Competence_DNA_uptake"/>
</dbReference>
<feature type="transmembrane region" description="Helical" evidence="6">
    <location>
        <begin position="29"/>
        <end position="49"/>
    </location>
</feature>
<dbReference type="SUPFAM" id="SSF56281">
    <property type="entry name" value="Metallo-hydrolase/oxidoreductase"/>
    <property type="match status" value="1"/>
</dbReference>
<feature type="transmembrane region" description="Helical" evidence="6">
    <location>
        <begin position="439"/>
        <end position="460"/>
    </location>
</feature>
<dbReference type="EMBL" id="JAFHAP010000004">
    <property type="protein sequence ID" value="MBN2908579.1"/>
    <property type="molecule type" value="Genomic_DNA"/>
</dbReference>
<reference evidence="8" key="1">
    <citation type="journal article" date="2024" name="Int. J. Syst. Evol. Microbiol.">
        <title>Polycladomyces zharkentensis sp. nov., a novel thermophilic cellulose- and starch-degrading member of the Bacillota from a geothermal aquifer in Kazakhstan.</title>
        <authorList>
            <person name="Mashzhan A."/>
            <person name="Kistaubayeva A."/>
            <person name="Javier-Lopez R."/>
            <person name="Bissenova U."/>
            <person name="Bissenbay A."/>
            <person name="Birkeland N.K."/>
        </authorList>
    </citation>
    <scope>NUCLEOTIDE SEQUENCE</scope>
    <source>
        <strain evidence="8">ZKZ2T</strain>
    </source>
</reference>
<dbReference type="InterPro" id="IPR025405">
    <property type="entry name" value="DUF4131"/>
</dbReference>
<feature type="transmembrane region" description="Helical" evidence="6">
    <location>
        <begin position="413"/>
        <end position="432"/>
    </location>
</feature>
<feature type="transmembrane region" description="Helical" evidence="6">
    <location>
        <begin position="332"/>
        <end position="348"/>
    </location>
</feature>
<accession>A0ABS2WGM5</accession>
<dbReference type="InterPro" id="IPR035681">
    <property type="entry name" value="ComA-like_MBL"/>
</dbReference>
<keyword evidence="4 6" id="KW-1133">Transmembrane helix</keyword>
<dbReference type="RefSeq" id="WP_205492801.1">
    <property type="nucleotide sequence ID" value="NZ_JAFHAP010000004.1"/>
</dbReference>
<evidence type="ECO:0000313" key="8">
    <source>
        <dbReference type="EMBL" id="MBN2908579.1"/>
    </source>
</evidence>
<dbReference type="Pfam" id="PF03772">
    <property type="entry name" value="Competence"/>
    <property type="match status" value="1"/>
</dbReference>
<dbReference type="Gene3D" id="3.60.15.10">
    <property type="entry name" value="Ribonuclease Z/Hydroxyacylglutathione hydrolase-like"/>
    <property type="match status" value="1"/>
</dbReference>
<keyword evidence="5 6" id="KW-0472">Membrane</keyword>